<dbReference type="KEGG" id="salm:D0Y50_16520"/>
<proteinExistence type="predicted"/>
<accession>A0A346NQL9</accession>
<evidence type="ECO:0000256" key="2">
    <source>
        <dbReference type="SAM" id="SignalP"/>
    </source>
</evidence>
<keyword evidence="1" id="KW-0472">Membrane</keyword>
<organism evidence="3 4">
    <name type="scientific">Salinimonas sediminis</name>
    <dbReference type="NCBI Taxonomy" id="2303538"/>
    <lineage>
        <taxon>Bacteria</taxon>
        <taxon>Pseudomonadati</taxon>
        <taxon>Pseudomonadota</taxon>
        <taxon>Gammaproteobacteria</taxon>
        <taxon>Alteromonadales</taxon>
        <taxon>Alteromonadaceae</taxon>
        <taxon>Alteromonas/Salinimonas group</taxon>
        <taxon>Salinimonas</taxon>
    </lineage>
</organism>
<keyword evidence="1" id="KW-0812">Transmembrane</keyword>
<feature type="chain" id="PRO_5016922071" description="DUF2946 domain-containing protein" evidence="2">
    <location>
        <begin position="20"/>
        <end position="180"/>
    </location>
</feature>
<keyword evidence="4" id="KW-1185">Reference proteome</keyword>
<keyword evidence="1" id="KW-1133">Transmembrane helix</keyword>
<feature type="signal peptide" evidence="2">
    <location>
        <begin position="1"/>
        <end position="19"/>
    </location>
</feature>
<feature type="transmembrane region" description="Helical" evidence="1">
    <location>
        <begin position="153"/>
        <end position="171"/>
    </location>
</feature>
<evidence type="ECO:0000256" key="1">
    <source>
        <dbReference type="SAM" id="Phobius"/>
    </source>
</evidence>
<dbReference type="Proteomes" id="UP000262073">
    <property type="component" value="Chromosome"/>
</dbReference>
<keyword evidence="2" id="KW-0732">Signal</keyword>
<name>A0A346NQL9_9ALTE</name>
<dbReference type="RefSeq" id="WP_117318057.1">
    <property type="nucleotide sequence ID" value="NZ_CP031769.1"/>
</dbReference>
<protein>
    <recommendedName>
        <fullName evidence="5">DUF2946 domain-containing protein</fullName>
    </recommendedName>
</protein>
<dbReference type="AlphaFoldDB" id="A0A346NQL9"/>
<evidence type="ECO:0000313" key="3">
    <source>
        <dbReference type="EMBL" id="AXR07826.1"/>
    </source>
</evidence>
<evidence type="ECO:0008006" key="5">
    <source>
        <dbReference type="Google" id="ProtNLM"/>
    </source>
</evidence>
<dbReference type="EMBL" id="CP031769">
    <property type="protein sequence ID" value="AXR07826.1"/>
    <property type="molecule type" value="Genomic_DNA"/>
</dbReference>
<gene>
    <name evidence="3" type="ORF">D0Y50_16520</name>
</gene>
<reference evidence="3 4" key="1">
    <citation type="submission" date="2018-08" db="EMBL/GenBank/DDBJ databases">
        <title>Salinimonas sediminis sp. nov., a piezophilic bacterium isolated from a deep-sea sediment sample from the New Britain Trench.</title>
        <authorList>
            <person name="Cao J."/>
        </authorList>
    </citation>
    <scope>NUCLEOTIDE SEQUENCE [LARGE SCALE GENOMIC DNA]</scope>
    <source>
        <strain evidence="3 4">N102</strain>
    </source>
</reference>
<evidence type="ECO:0000313" key="4">
    <source>
        <dbReference type="Proteomes" id="UP000262073"/>
    </source>
</evidence>
<sequence>MKQITIIVSSLFLPLMAQAAVLTYRLDTHHWAQHTDQLCHDNSLAACVVDPDRWQSFIPLPAPIRSIALKPDTFKSTAYQRAPLDRDFQSPSINYYTFMSLKHMAPNSHHQWHVAHIANTRPQQDKLLCNLQVENSCNQRAYRFGKSLATSQISAPLLAMLMIPVLLVSFYRRESAAGIR</sequence>